<evidence type="ECO:0000256" key="3">
    <source>
        <dbReference type="ARBA" id="ARBA00007222"/>
    </source>
</evidence>
<evidence type="ECO:0000256" key="11">
    <source>
        <dbReference type="SAM" id="SignalP"/>
    </source>
</evidence>
<evidence type="ECO:0000256" key="4">
    <source>
        <dbReference type="ARBA" id="ARBA00022676"/>
    </source>
</evidence>
<dbReference type="InterPro" id="IPR027005">
    <property type="entry name" value="PMT-like"/>
</dbReference>
<feature type="transmembrane region" description="Helical" evidence="10">
    <location>
        <begin position="319"/>
        <end position="336"/>
    </location>
</feature>
<feature type="transmembrane region" description="Helical" evidence="10">
    <location>
        <begin position="366"/>
        <end position="386"/>
    </location>
</feature>
<organism evidence="14">
    <name type="scientific">Scrofimicrobium appendicitidis</name>
    <dbReference type="NCBI Taxonomy" id="3079930"/>
    <lineage>
        <taxon>Bacteria</taxon>
        <taxon>Bacillati</taxon>
        <taxon>Actinomycetota</taxon>
        <taxon>Actinomycetes</taxon>
        <taxon>Actinomycetales</taxon>
        <taxon>Actinomycetaceae</taxon>
        <taxon>Scrofimicrobium</taxon>
    </lineage>
</organism>
<dbReference type="PANTHER" id="PTHR10050">
    <property type="entry name" value="DOLICHYL-PHOSPHATE-MANNOSE--PROTEIN MANNOSYLTRANSFERASE"/>
    <property type="match status" value="1"/>
</dbReference>
<dbReference type="RefSeq" id="WP_350257952.1">
    <property type="nucleotide sequence ID" value="NZ_CP138335.1"/>
</dbReference>
<keyword evidence="8 10" id="KW-0472">Membrane</keyword>
<dbReference type="Pfam" id="PF02366">
    <property type="entry name" value="PMT"/>
    <property type="match status" value="1"/>
</dbReference>
<feature type="chain" id="PRO_5043392109" description="Polyprenol-phosphate-mannose--protein mannosyltransferase" evidence="11">
    <location>
        <begin position="23"/>
        <end position="435"/>
    </location>
</feature>
<keyword evidence="10" id="KW-1003">Cell membrane</keyword>
<feature type="transmembrane region" description="Helical" evidence="10">
    <location>
        <begin position="143"/>
        <end position="165"/>
    </location>
</feature>
<feature type="signal peptide" evidence="11">
    <location>
        <begin position="1"/>
        <end position="22"/>
    </location>
</feature>
<evidence type="ECO:0000256" key="10">
    <source>
        <dbReference type="RuleBase" id="RU367007"/>
    </source>
</evidence>
<dbReference type="AlphaFoldDB" id="A0AAU7V6P2"/>
<feature type="domain" description="ArnT-like N-terminal" evidence="12">
    <location>
        <begin position="18"/>
        <end position="210"/>
    </location>
</feature>
<dbReference type="EC" id="2.4.1.-" evidence="10"/>
<keyword evidence="6 10" id="KW-0812">Transmembrane</keyword>
<comment type="similarity">
    <text evidence="3 10">Belongs to the glycosyltransferase 39 family.</text>
</comment>
<dbReference type="GO" id="GO:0004169">
    <property type="term" value="F:dolichyl-phosphate-mannose-protein mannosyltransferase activity"/>
    <property type="evidence" value="ECO:0007669"/>
    <property type="project" value="UniProtKB-UniRule"/>
</dbReference>
<sequence>MTSLRSSAGLAWLFTALATVLAAATRLTNLGRVPDLIFDEVYYVKDAWSLAQLGYEGTWGDTFPAGLDPSASFVVHPPVGKWLISLGMQWLGPENPVGWRLVPALMGVLGVFFLCRWAWLLFRSPAVVGLAGLFLATDGMHLVLSRTALLDGILTTFVLGALWALTHDQLGPATGWRRPWLVVTGLFLGLAVGTKWSGLYVAAALGLFVVARELVLGRRTRAVWPDGVAAFGSMIGTAALVYLVSWTSWFTHPAAWGHAGGNALGDWWRYQRQVFNFHAGLATPHPYQSHPAGWLLQLRPTSFWYQAGDQTILALGNPLLWWFGVAALLTFAVAALWRRTWPYALVLVGWASAYLPWFLYPDRTVFTFYTVVLSPFVALMSAWALAELGRRVSRVLAGVLVVAILASAWFFWPIWTGATLGPGGFMARMWLRSWI</sequence>
<keyword evidence="5 10" id="KW-0808">Transferase</keyword>
<dbReference type="KEGG" id="sapp:SAC06_08885"/>
<dbReference type="InterPro" id="IPR032421">
    <property type="entry name" value="PMT_4TMC"/>
</dbReference>
<dbReference type="PANTHER" id="PTHR10050:SF46">
    <property type="entry name" value="PROTEIN O-MANNOSYL-TRANSFERASE 2"/>
    <property type="match status" value="1"/>
</dbReference>
<evidence type="ECO:0000256" key="2">
    <source>
        <dbReference type="ARBA" id="ARBA00004922"/>
    </source>
</evidence>
<evidence type="ECO:0000256" key="9">
    <source>
        <dbReference type="ARBA" id="ARBA00093617"/>
    </source>
</evidence>
<evidence type="ECO:0000256" key="5">
    <source>
        <dbReference type="ARBA" id="ARBA00022679"/>
    </source>
</evidence>
<comment type="function">
    <text evidence="10">Protein O-mannosyltransferase that catalyzes the transfer of a single mannose residue from a polyprenol phospho-mannosyl lipidic donor to the hydroxyl group of selected serine and threonine residues in acceptor proteins.</text>
</comment>
<proteinExistence type="inferred from homology"/>
<keyword evidence="4 10" id="KW-0328">Glycosyltransferase</keyword>
<protein>
    <recommendedName>
        <fullName evidence="9 10">Polyprenol-phosphate-mannose--protein mannosyltransferase</fullName>
        <ecNumber evidence="10">2.4.1.-</ecNumber>
    </recommendedName>
</protein>
<feature type="transmembrane region" description="Helical" evidence="10">
    <location>
        <begin position="343"/>
        <end position="360"/>
    </location>
</feature>
<feature type="transmembrane region" description="Helical" evidence="10">
    <location>
        <begin position="223"/>
        <end position="244"/>
    </location>
</feature>
<keyword evidence="7 10" id="KW-1133">Transmembrane helix</keyword>
<evidence type="ECO:0000259" key="12">
    <source>
        <dbReference type="Pfam" id="PF02366"/>
    </source>
</evidence>
<feature type="transmembrane region" description="Helical" evidence="10">
    <location>
        <begin position="185"/>
        <end position="211"/>
    </location>
</feature>
<name>A0AAU7V6P2_9ACTO</name>
<evidence type="ECO:0000256" key="8">
    <source>
        <dbReference type="ARBA" id="ARBA00023136"/>
    </source>
</evidence>
<evidence type="ECO:0000256" key="1">
    <source>
        <dbReference type="ARBA" id="ARBA00004127"/>
    </source>
</evidence>
<evidence type="ECO:0000256" key="7">
    <source>
        <dbReference type="ARBA" id="ARBA00022989"/>
    </source>
</evidence>
<feature type="transmembrane region" description="Helical" evidence="10">
    <location>
        <begin position="395"/>
        <end position="415"/>
    </location>
</feature>
<dbReference type="GO" id="GO:0005886">
    <property type="term" value="C:plasma membrane"/>
    <property type="evidence" value="ECO:0007669"/>
    <property type="project" value="UniProtKB-SubCell"/>
</dbReference>
<dbReference type="GO" id="GO:0012505">
    <property type="term" value="C:endomembrane system"/>
    <property type="evidence" value="ECO:0007669"/>
    <property type="project" value="UniProtKB-SubCell"/>
</dbReference>
<comment type="subcellular location">
    <subcellularLocation>
        <location evidence="10">Cell membrane</location>
    </subcellularLocation>
    <subcellularLocation>
        <location evidence="1">Endomembrane system</location>
        <topology evidence="1">Multi-pass membrane protein</topology>
    </subcellularLocation>
</comment>
<dbReference type="InterPro" id="IPR003342">
    <property type="entry name" value="ArnT-like_N"/>
</dbReference>
<evidence type="ECO:0000259" key="13">
    <source>
        <dbReference type="Pfam" id="PF16192"/>
    </source>
</evidence>
<evidence type="ECO:0000313" key="14">
    <source>
        <dbReference type="EMBL" id="XBW07750.1"/>
    </source>
</evidence>
<gene>
    <name evidence="14" type="ORF">SAC06_08885</name>
</gene>
<dbReference type="EMBL" id="CP138335">
    <property type="protein sequence ID" value="XBW07750.1"/>
    <property type="molecule type" value="Genomic_DNA"/>
</dbReference>
<evidence type="ECO:0000256" key="6">
    <source>
        <dbReference type="ARBA" id="ARBA00022692"/>
    </source>
</evidence>
<feature type="transmembrane region" description="Helical" evidence="10">
    <location>
        <begin position="101"/>
        <end position="122"/>
    </location>
</feature>
<comment type="pathway">
    <text evidence="2 10">Protein modification; protein glycosylation.</text>
</comment>
<dbReference type="Pfam" id="PF16192">
    <property type="entry name" value="PMT_4TMC"/>
    <property type="match status" value="1"/>
</dbReference>
<keyword evidence="11" id="KW-0732">Signal</keyword>
<reference evidence="14" key="1">
    <citation type="submission" date="2023-11" db="EMBL/GenBank/DDBJ databases">
        <title>Scrofimicrobium hongkongense sp. nov., isolated from a patient with peritonitis.</title>
        <authorList>
            <person name="Lao H.Y."/>
            <person name="Wong A.Y.P."/>
            <person name="Ng T.L."/>
            <person name="Wong R.Y.L."/>
            <person name="Yau M.C.Y."/>
            <person name="Lam J.Y.W."/>
            <person name="Siu G.K.H."/>
        </authorList>
    </citation>
    <scope>NUCLEOTIDE SEQUENCE</scope>
    <source>
        <strain evidence="14">R131</strain>
    </source>
</reference>
<feature type="domain" description="Protein O-mannosyl-transferase C-terminal four TM" evidence="13">
    <location>
        <begin position="265"/>
        <end position="434"/>
    </location>
</feature>
<accession>A0AAU7V6P2</accession>